<evidence type="ECO:0000259" key="6">
    <source>
        <dbReference type="PROSITE" id="PS50011"/>
    </source>
</evidence>
<dbReference type="EMBL" id="PDNB01000040">
    <property type="protein sequence ID" value="PGH13924.1"/>
    <property type="molecule type" value="Genomic_DNA"/>
</dbReference>
<dbReference type="InterPro" id="IPR000719">
    <property type="entry name" value="Prot_kinase_dom"/>
</dbReference>
<keyword evidence="1 7" id="KW-0723">Serine/threonine-protein kinase</keyword>
<proteinExistence type="predicted"/>
<evidence type="ECO:0000256" key="5">
    <source>
        <dbReference type="ARBA" id="ARBA00022840"/>
    </source>
</evidence>
<evidence type="ECO:0000256" key="3">
    <source>
        <dbReference type="ARBA" id="ARBA00022741"/>
    </source>
</evidence>
<dbReference type="InterPro" id="IPR011009">
    <property type="entry name" value="Kinase-like_dom_sf"/>
</dbReference>
<dbReference type="PANTHER" id="PTHR45646">
    <property type="entry name" value="SERINE/THREONINE-PROTEIN KINASE DOA-RELATED"/>
    <property type="match status" value="1"/>
</dbReference>
<dbReference type="SUPFAM" id="SSF56112">
    <property type="entry name" value="Protein kinase-like (PK-like)"/>
    <property type="match status" value="1"/>
</dbReference>
<evidence type="ECO:0000256" key="1">
    <source>
        <dbReference type="ARBA" id="ARBA00022527"/>
    </source>
</evidence>
<dbReference type="Gene3D" id="1.10.510.10">
    <property type="entry name" value="Transferase(Phosphotransferase) domain 1"/>
    <property type="match status" value="1"/>
</dbReference>
<keyword evidence="3" id="KW-0547">Nucleotide-binding</keyword>
<dbReference type="Pfam" id="PF00069">
    <property type="entry name" value="Pkinase"/>
    <property type="match status" value="1"/>
</dbReference>
<evidence type="ECO:0000256" key="2">
    <source>
        <dbReference type="ARBA" id="ARBA00022679"/>
    </source>
</evidence>
<dbReference type="STRING" id="1447875.A0A2B7XQ71"/>
<feature type="domain" description="Protein kinase" evidence="6">
    <location>
        <begin position="1"/>
        <end position="361"/>
    </location>
</feature>
<dbReference type="PROSITE" id="PS50011">
    <property type="entry name" value="PROTEIN_KINASE_DOM"/>
    <property type="match status" value="1"/>
</dbReference>
<dbReference type="GO" id="GO:0005634">
    <property type="term" value="C:nucleus"/>
    <property type="evidence" value="ECO:0007669"/>
    <property type="project" value="TreeGrafter"/>
</dbReference>
<dbReference type="GO" id="GO:0005524">
    <property type="term" value="F:ATP binding"/>
    <property type="evidence" value="ECO:0007669"/>
    <property type="project" value="UniProtKB-KW"/>
</dbReference>
<organism evidence="7 8">
    <name type="scientific">Helicocarpus griseus UAMH5409</name>
    <dbReference type="NCBI Taxonomy" id="1447875"/>
    <lineage>
        <taxon>Eukaryota</taxon>
        <taxon>Fungi</taxon>
        <taxon>Dikarya</taxon>
        <taxon>Ascomycota</taxon>
        <taxon>Pezizomycotina</taxon>
        <taxon>Eurotiomycetes</taxon>
        <taxon>Eurotiomycetidae</taxon>
        <taxon>Onygenales</taxon>
        <taxon>Ajellomycetaceae</taxon>
        <taxon>Helicocarpus</taxon>
    </lineage>
</organism>
<evidence type="ECO:0000313" key="8">
    <source>
        <dbReference type="Proteomes" id="UP000223968"/>
    </source>
</evidence>
<comment type="caution">
    <text evidence="7">The sequence shown here is derived from an EMBL/GenBank/DDBJ whole genome shotgun (WGS) entry which is preliminary data.</text>
</comment>
<keyword evidence="8" id="KW-1185">Reference proteome</keyword>
<dbReference type="PANTHER" id="PTHR45646:SF11">
    <property type="entry name" value="SERINE_THREONINE-PROTEIN KINASE DOA"/>
    <property type="match status" value="1"/>
</dbReference>
<gene>
    <name evidence="7" type="ORF">AJ79_03339</name>
</gene>
<accession>A0A2B7XQ71</accession>
<keyword evidence="5" id="KW-0067">ATP-binding</keyword>
<evidence type="ECO:0000313" key="7">
    <source>
        <dbReference type="EMBL" id="PGH13924.1"/>
    </source>
</evidence>
<name>A0A2B7XQ71_9EURO</name>
<dbReference type="Gene3D" id="3.30.200.20">
    <property type="entry name" value="Phosphorylase Kinase, domain 1"/>
    <property type="match status" value="1"/>
</dbReference>
<dbReference type="Proteomes" id="UP000223968">
    <property type="component" value="Unassembled WGS sequence"/>
</dbReference>
<dbReference type="SMART" id="SM00220">
    <property type="entry name" value="S_TKc"/>
    <property type="match status" value="1"/>
</dbReference>
<dbReference type="GO" id="GO:0043484">
    <property type="term" value="P:regulation of RNA splicing"/>
    <property type="evidence" value="ECO:0007669"/>
    <property type="project" value="TreeGrafter"/>
</dbReference>
<keyword evidence="4 7" id="KW-0418">Kinase</keyword>
<evidence type="ECO:0000256" key="4">
    <source>
        <dbReference type="ARBA" id="ARBA00022777"/>
    </source>
</evidence>
<dbReference type="OrthoDB" id="5979581at2759"/>
<sequence>MAHARTAAIEEQPLQSYHTRRYYPARIGQTFETDTGLLQNWDTDEKSSQYTTLKVSVQTGDAETLPITNKIGMLRRSKKYADKFDRPGPCFTRLARDIFEIDGPLGRHVCIAFKTQGASLRKMQEIFPNAQLPKLLVISLVHRLFFSVNWLHATCSVVHTDISPMNVLSEMEDEDCLKDIEISESYNPSAPIVDANGHPVYRSTELPAELSGVPILTDFGQMLPAERCTGDIWCMPDLYRAPEVLLKLRFGFPADMWSIGVMVNPELMEGRKLFDPVDRINNQYVLPLILAQYIGYLGPPPLEMIQKSPLFVTYFDKQEDFATTIPPGDEKDEFLRFIRKLLTWDPEARATTNEIHPDKWLMRRHEDMW</sequence>
<dbReference type="GO" id="GO:0004674">
    <property type="term" value="F:protein serine/threonine kinase activity"/>
    <property type="evidence" value="ECO:0007669"/>
    <property type="project" value="UniProtKB-KW"/>
</dbReference>
<protein>
    <submittedName>
        <fullName evidence="7">Serine/threonine protein kinase</fullName>
    </submittedName>
</protein>
<dbReference type="InterPro" id="IPR051175">
    <property type="entry name" value="CLK_kinases"/>
</dbReference>
<dbReference type="AlphaFoldDB" id="A0A2B7XQ71"/>
<keyword evidence="2" id="KW-0808">Transferase</keyword>
<reference evidence="7 8" key="1">
    <citation type="submission" date="2017-10" db="EMBL/GenBank/DDBJ databases">
        <title>Comparative genomics in systemic dimorphic fungi from Ajellomycetaceae.</title>
        <authorList>
            <person name="Munoz J.F."/>
            <person name="Mcewen J.G."/>
            <person name="Clay O.K."/>
            <person name="Cuomo C.A."/>
        </authorList>
    </citation>
    <scope>NUCLEOTIDE SEQUENCE [LARGE SCALE GENOMIC DNA]</scope>
    <source>
        <strain evidence="7 8">UAMH5409</strain>
    </source>
</reference>